<sequence>MDMATDEYQYSPLSGPRQIRLLKLHPGASPEDRQLSVEIVTVDLDATPPFEALSYAWGDPLPQAEIRCCGLAAKIGLSLLGALRQLRPPASEPERLIWADALCINQEDTAERSAQVRMMGDIYARAANTFIWLGEEDDNVARAMTWLQRFFNTWVILYAEGTQTVIPTIFGRVGVNTSAEAEKALQSAFGDRRDEAYRSIWMLLRRPWFARKWVIQEVAKSTKHEMMLVSGSKRLAWKAVQAWLWFVVTSPQTLVSFLGSCPWRGETSPASSSDVYSDFNRAKMLALMRDKEAPLMLLLARTLSFRCTDPRDHIIALLGISTDGSLHENLINYDIPAEELHHRLAQACLNNPQDLRILWSFVSIMPVDRRGAKSWMPNIGELPGIPGLAMQTLEVSQTMDMVSGACKSKELDASMSGHQLQIKGRIVDRLEQSGMDMSTSSELGNFVQTLGISDPKIALGRLDHWLDECWAIAETANHTEDSYLSALLAEGIMKNHMPETIAAARKDFPVYRRGVKAIVSAVDEASSSEALATMAATESVGHLENLIFKMLYRRFSRTVHGAVGWVPRAAEEGDLICVFDGMELSYAVRPKRDTGGVYALVGECLISGLVAGKAKGTESAQSMMINLE</sequence>
<dbReference type="Pfam" id="PF26639">
    <property type="entry name" value="Het-6_barrel"/>
    <property type="match status" value="1"/>
</dbReference>
<comment type="caution">
    <text evidence="2">The sequence shown here is derived from an EMBL/GenBank/DDBJ whole genome shotgun (WGS) entry which is preliminary data.</text>
</comment>
<name>A0ABR1NX91_DIAER</name>
<feature type="domain" description="Heterokaryon incompatibility" evidence="1">
    <location>
        <begin position="50"/>
        <end position="217"/>
    </location>
</feature>
<gene>
    <name evidence="2" type="ORF">SLS63_010346</name>
</gene>
<reference evidence="2 3" key="1">
    <citation type="submission" date="2024-02" db="EMBL/GenBank/DDBJ databases">
        <title>De novo assembly and annotation of 12 fungi associated with fruit tree decline syndrome in Ontario, Canada.</title>
        <authorList>
            <person name="Sulman M."/>
            <person name="Ellouze W."/>
            <person name="Ilyukhin E."/>
        </authorList>
    </citation>
    <scope>NUCLEOTIDE SEQUENCE [LARGE SCALE GENOMIC DNA]</scope>
    <source>
        <strain evidence="2 3">M169</strain>
    </source>
</reference>
<keyword evidence="3" id="KW-1185">Reference proteome</keyword>
<evidence type="ECO:0000313" key="3">
    <source>
        <dbReference type="Proteomes" id="UP001430848"/>
    </source>
</evidence>
<proteinExistence type="predicted"/>
<dbReference type="InterPro" id="IPR052895">
    <property type="entry name" value="HetReg/Transcr_Mod"/>
</dbReference>
<dbReference type="InterPro" id="IPR010730">
    <property type="entry name" value="HET"/>
</dbReference>
<organism evidence="2 3">
    <name type="scientific">Diaporthe eres</name>
    <name type="common">Phomopsis oblonga</name>
    <dbReference type="NCBI Taxonomy" id="83184"/>
    <lineage>
        <taxon>Eukaryota</taxon>
        <taxon>Fungi</taxon>
        <taxon>Dikarya</taxon>
        <taxon>Ascomycota</taxon>
        <taxon>Pezizomycotina</taxon>
        <taxon>Sordariomycetes</taxon>
        <taxon>Sordariomycetidae</taxon>
        <taxon>Diaporthales</taxon>
        <taxon>Diaporthaceae</taxon>
        <taxon>Diaporthe</taxon>
        <taxon>Diaporthe eres species complex</taxon>
    </lineage>
</organism>
<dbReference type="Proteomes" id="UP001430848">
    <property type="component" value="Unassembled WGS sequence"/>
</dbReference>
<dbReference type="EMBL" id="JAKNSF020000085">
    <property type="protein sequence ID" value="KAK7718933.1"/>
    <property type="molecule type" value="Genomic_DNA"/>
</dbReference>
<dbReference type="PANTHER" id="PTHR24148">
    <property type="entry name" value="ANKYRIN REPEAT DOMAIN-CONTAINING PROTEIN 39 HOMOLOG-RELATED"/>
    <property type="match status" value="1"/>
</dbReference>
<evidence type="ECO:0000259" key="1">
    <source>
        <dbReference type="Pfam" id="PF06985"/>
    </source>
</evidence>
<protein>
    <recommendedName>
        <fullName evidence="1">Heterokaryon incompatibility domain-containing protein</fullName>
    </recommendedName>
</protein>
<dbReference type="PANTHER" id="PTHR24148:SF64">
    <property type="entry name" value="HETEROKARYON INCOMPATIBILITY DOMAIN-CONTAINING PROTEIN"/>
    <property type="match status" value="1"/>
</dbReference>
<evidence type="ECO:0000313" key="2">
    <source>
        <dbReference type="EMBL" id="KAK7718933.1"/>
    </source>
</evidence>
<accession>A0ABR1NX91</accession>
<dbReference type="Pfam" id="PF06985">
    <property type="entry name" value="HET"/>
    <property type="match status" value="1"/>
</dbReference>